<evidence type="ECO:0000256" key="4">
    <source>
        <dbReference type="ARBA" id="ARBA00021948"/>
    </source>
</evidence>
<dbReference type="EMBL" id="FNDU01000006">
    <property type="protein sequence ID" value="SDI28368.1"/>
    <property type="molecule type" value="Genomic_DNA"/>
</dbReference>
<evidence type="ECO:0000313" key="8">
    <source>
        <dbReference type="EMBL" id="SDI28368.1"/>
    </source>
</evidence>
<dbReference type="PANTHER" id="PTHR37311:SF1">
    <property type="entry name" value="2-PHOSPHOSULFOLACTATE PHOSPHATASE-RELATED"/>
    <property type="match status" value="1"/>
</dbReference>
<dbReference type="PANTHER" id="PTHR37311">
    <property type="entry name" value="2-PHOSPHOSULFOLACTATE PHOSPHATASE-RELATED"/>
    <property type="match status" value="1"/>
</dbReference>
<reference evidence="8 9" key="1">
    <citation type="submission" date="2016-10" db="EMBL/GenBank/DDBJ databases">
        <authorList>
            <person name="de Groot N.N."/>
        </authorList>
    </citation>
    <scope>NUCLEOTIDE SEQUENCE [LARGE SCALE GENOMIC DNA]</scope>
    <source>
        <strain evidence="9">P4B,CCM 7963,CECT 7998,DSM 25260,IBRC-M 10614,KCTC 13821</strain>
    </source>
</reference>
<gene>
    <name evidence="8" type="ORF">SAMN05216352_106128</name>
</gene>
<protein>
    <recommendedName>
        <fullName evidence="4">Probable 2-phosphosulfolactate phosphatase</fullName>
        <ecNumber evidence="3">3.1.3.71</ecNumber>
    </recommendedName>
</protein>
<accession>A0A1G8JAR7</accession>
<evidence type="ECO:0000256" key="7">
    <source>
        <dbReference type="ARBA" id="ARBA00033711"/>
    </source>
</evidence>
<keyword evidence="5" id="KW-0378">Hydrolase</keyword>
<evidence type="ECO:0000256" key="6">
    <source>
        <dbReference type="ARBA" id="ARBA00022842"/>
    </source>
</evidence>
<dbReference type="GO" id="GO:0050532">
    <property type="term" value="F:2-phosphosulfolactate phosphatase activity"/>
    <property type="evidence" value="ECO:0007669"/>
    <property type="project" value="UniProtKB-EC"/>
</dbReference>
<dbReference type="OrthoDB" id="4913at2"/>
<dbReference type="InterPro" id="IPR036702">
    <property type="entry name" value="ComB-like_sf"/>
</dbReference>
<dbReference type="AlphaFoldDB" id="A0A1G8JAR7"/>
<evidence type="ECO:0000313" key="9">
    <source>
        <dbReference type="Proteomes" id="UP000199017"/>
    </source>
</evidence>
<proteinExistence type="inferred from homology"/>
<dbReference type="STRING" id="930129.SAMN05216352_106128"/>
<comment type="cofactor">
    <cofactor evidence="1">
        <name>Mg(2+)</name>
        <dbReference type="ChEBI" id="CHEBI:18420"/>
    </cofactor>
</comment>
<keyword evidence="9" id="KW-1185">Reference proteome</keyword>
<sequence>MERCSLWLTKEEIEPERLKGATVVVIDVLLATTTLVTIMERGARRVLPVESIEEAHHLKSQLDPSSTLTGGEQGGKTVDEFDCSHLLDDYMPDRVKDKDIIFLSANGTRAIKKAKNAQKVILANLRNVNAVADYLNRESTERVYIICSGASGHFSMEDYVCTSLILS</sequence>
<organism evidence="8 9">
    <name type="scientific">Alteribacillus bidgolensis</name>
    <dbReference type="NCBI Taxonomy" id="930129"/>
    <lineage>
        <taxon>Bacteria</taxon>
        <taxon>Bacillati</taxon>
        <taxon>Bacillota</taxon>
        <taxon>Bacilli</taxon>
        <taxon>Bacillales</taxon>
        <taxon>Bacillaceae</taxon>
        <taxon>Alteribacillus</taxon>
    </lineage>
</organism>
<dbReference type="Pfam" id="PF04029">
    <property type="entry name" value="2-ph_phosp"/>
    <property type="match status" value="1"/>
</dbReference>
<keyword evidence="6" id="KW-0460">Magnesium</keyword>
<evidence type="ECO:0000256" key="2">
    <source>
        <dbReference type="ARBA" id="ARBA00009997"/>
    </source>
</evidence>
<dbReference type="InterPro" id="IPR005238">
    <property type="entry name" value="ComB-like"/>
</dbReference>
<dbReference type="Gene3D" id="3.90.1560.10">
    <property type="entry name" value="ComB-like"/>
    <property type="match status" value="1"/>
</dbReference>
<dbReference type="RefSeq" id="WP_091585057.1">
    <property type="nucleotide sequence ID" value="NZ_FNDU01000006.1"/>
</dbReference>
<dbReference type="GO" id="GO:0000287">
    <property type="term" value="F:magnesium ion binding"/>
    <property type="evidence" value="ECO:0007669"/>
    <property type="project" value="InterPro"/>
</dbReference>
<name>A0A1G8JAR7_9BACI</name>
<evidence type="ECO:0000256" key="3">
    <source>
        <dbReference type="ARBA" id="ARBA00012953"/>
    </source>
</evidence>
<comment type="similarity">
    <text evidence="2">Belongs to the ComB family.</text>
</comment>
<dbReference type="EC" id="3.1.3.71" evidence="3"/>
<dbReference type="SUPFAM" id="SSF142823">
    <property type="entry name" value="ComB-like"/>
    <property type="match status" value="1"/>
</dbReference>
<dbReference type="GO" id="GO:0050545">
    <property type="term" value="F:sulfopyruvate decarboxylase activity"/>
    <property type="evidence" value="ECO:0007669"/>
    <property type="project" value="TreeGrafter"/>
</dbReference>
<evidence type="ECO:0000256" key="5">
    <source>
        <dbReference type="ARBA" id="ARBA00022801"/>
    </source>
</evidence>
<evidence type="ECO:0000256" key="1">
    <source>
        <dbReference type="ARBA" id="ARBA00001946"/>
    </source>
</evidence>
<dbReference type="Proteomes" id="UP000199017">
    <property type="component" value="Unassembled WGS sequence"/>
</dbReference>
<comment type="catalytic activity">
    <reaction evidence="7">
        <text>(2R)-O-phospho-3-sulfolactate + H2O = (2R)-3-sulfolactate + phosphate</text>
        <dbReference type="Rhea" id="RHEA:23416"/>
        <dbReference type="ChEBI" id="CHEBI:15377"/>
        <dbReference type="ChEBI" id="CHEBI:15597"/>
        <dbReference type="ChEBI" id="CHEBI:43474"/>
        <dbReference type="ChEBI" id="CHEBI:58738"/>
        <dbReference type="EC" id="3.1.3.71"/>
    </reaction>
</comment>